<comment type="caution">
    <text evidence="1">The sequence shown here is derived from an EMBL/GenBank/DDBJ whole genome shotgun (WGS) entry which is preliminary data.</text>
</comment>
<gene>
    <name evidence="1" type="ORF">TRV_08209</name>
</gene>
<dbReference type="RefSeq" id="XP_003021160.1">
    <property type="nucleotide sequence ID" value="XM_003021114.1"/>
</dbReference>
<dbReference type="HOGENOM" id="CLU_1732819_0_0_1"/>
<proteinExistence type="predicted"/>
<evidence type="ECO:0000313" key="1">
    <source>
        <dbReference type="EMBL" id="EFE40542.1"/>
    </source>
</evidence>
<organism evidence="1 2">
    <name type="scientific">Trichophyton verrucosum (strain HKI 0517)</name>
    <dbReference type="NCBI Taxonomy" id="663202"/>
    <lineage>
        <taxon>Eukaryota</taxon>
        <taxon>Fungi</taxon>
        <taxon>Dikarya</taxon>
        <taxon>Ascomycota</taxon>
        <taxon>Pezizomycotina</taxon>
        <taxon>Eurotiomycetes</taxon>
        <taxon>Eurotiomycetidae</taxon>
        <taxon>Onygenales</taxon>
        <taxon>Arthrodermataceae</taxon>
        <taxon>Trichophyton</taxon>
    </lineage>
</organism>
<dbReference type="EMBL" id="ACYE01000239">
    <property type="protein sequence ID" value="EFE40542.1"/>
    <property type="molecule type" value="Genomic_DNA"/>
</dbReference>
<accession>D4DC80</accession>
<evidence type="ECO:0000313" key="2">
    <source>
        <dbReference type="Proteomes" id="UP000008383"/>
    </source>
</evidence>
<sequence length="151" mass="16207">MFVRVRPVLWAVMVMVKEMEMNMEMAQGQGWGTPVRPSLVIMDAPGITPIGASTIGFPGGGRLPIFPSLLFLSPPGSSRYELPQVLSLDLFTCPGSQDGVPPADPDLAAPRASAPEVLPRSAEVLLRRKYRAPSGIPASTCRIGHTPFQEP</sequence>
<dbReference type="AlphaFoldDB" id="D4DC80"/>
<dbReference type="KEGG" id="tve:TRV_08209"/>
<name>D4DC80_TRIVH</name>
<keyword evidence="2" id="KW-1185">Reference proteome</keyword>
<dbReference type="GeneID" id="9578004"/>
<reference evidence="2" key="1">
    <citation type="journal article" date="2011" name="Genome Biol.">
        <title>Comparative and functional genomics provide insights into the pathogenicity of dermatophytic fungi.</title>
        <authorList>
            <person name="Burmester A."/>
            <person name="Shelest E."/>
            <person name="Gloeckner G."/>
            <person name="Heddergott C."/>
            <person name="Schindler S."/>
            <person name="Staib P."/>
            <person name="Heidel A."/>
            <person name="Felder M."/>
            <person name="Petzold A."/>
            <person name="Szafranski K."/>
            <person name="Feuermann M."/>
            <person name="Pedruzzi I."/>
            <person name="Priebe S."/>
            <person name="Groth M."/>
            <person name="Winkler R."/>
            <person name="Li W."/>
            <person name="Kniemeyer O."/>
            <person name="Schroeckh V."/>
            <person name="Hertweck C."/>
            <person name="Hube B."/>
            <person name="White T.C."/>
            <person name="Platzer M."/>
            <person name="Guthke R."/>
            <person name="Heitman J."/>
            <person name="Woestemeyer J."/>
            <person name="Zipfel P.F."/>
            <person name="Monod M."/>
            <person name="Brakhage A.A."/>
        </authorList>
    </citation>
    <scope>NUCLEOTIDE SEQUENCE [LARGE SCALE GENOMIC DNA]</scope>
    <source>
        <strain evidence="2">HKI 0517</strain>
    </source>
</reference>
<protein>
    <submittedName>
        <fullName evidence="1">Uncharacterized protein</fullName>
    </submittedName>
</protein>
<dbReference type="Proteomes" id="UP000008383">
    <property type="component" value="Unassembled WGS sequence"/>
</dbReference>